<evidence type="ECO:0000256" key="2">
    <source>
        <dbReference type="ARBA" id="ARBA00023315"/>
    </source>
</evidence>
<keyword evidence="2" id="KW-0012">Acyltransferase</keyword>
<proteinExistence type="predicted"/>
<dbReference type="InterPro" id="IPR016181">
    <property type="entry name" value="Acyl_CoA_acyltransferase"/>
</dbReference>
<evidence type="ECO:0000313" key="5">
    <source>
        <dbReference type="Proteomes" id="UP000219215"/>
    </source>
</evidence>
<dbReference type="Gene3D" id="3.40.630.30">
    <property type="match status" value="1"/>
</dbReference>
<name>A0A2C8FC80_9BACT</name>
<accession>A0A2C8FC80</accession>
<keyword evidence="5" id="KW-1185">Reference proteome</keyword>
<dbReference type="Proteomes" id="UP000219215">
    <property type="component" value="Chromosome DPRO"/>
</dbReference>
<evidence type="ECO:0000259" key="3">
    <source>
        <dbReference type="PROSITE" id="PS51186"/>
    </source>
</evidence>
<dbReference type="SUPFAM" id="SSF55729">
    <property type="entry name" value="Acyl-CoA N-acyltransferases (Nat)"/>
    <property type="match status" value="1"/>
</dbReference>
<evidence type="ECO:0000313" key="4">
    <source>
        <dbReference type="EMBL" id="SOB60039.1"/>
    </source>
</evidence>
<dbReference type="PANTHER" id="PTHR43877">
    <property type="entry name" value="AMINOALKYLPHOSPHONATE N-ACETYLTRANSFERASE-RELATED-RELATED"/>
    <property type="match status" value="1"/>
</dbReference>
<protein>
    <submittedName>
        <fullName evidence="4">GCN5-related N-acetyltransferase</fullName>
    </submittedName>
</protein>
<dbReference type="InterPro" id="IPR050832">
    <property type="entry name" value="Bact_Acetyltransf"/>
</dbReference>
<dbReference type="CDD" id="cd04301">
    <property type="entry name" value="NAT_SF"/>
    <property type="match status" value="1"/>
</dbReference>
<dbReference type="InterPro" id="IPR000182">
    <property type="entry name" value="GNAT_dom"/>
</dbReference>
<dbReference type="GO" id="GO:0016747">
    <property type="term" value="F:acyltransferase activity, transferring groups other than amino-acyl groups"/>
    <property type="evidence" value="ECO:0007669"/>
    <property type="project" value="InterPro"/>
</dbReference>
<feature type="domain" description="N-acetyltransferase" evidence="3">
    <location>
        <begin position="4"/>
        <end position="161"/>
    </location>
</feature>
<dbReference type="OrthoDB" id="5456308at2"/>
<sequence>MSSLHTRPATEDDVFIMEQIMRDAFAANHAHFLPEAHVREWFDSNKPEQAIRKGLERAGIVEIMGRIVGFVTYEDNFIEELWVDPNYEEQGAGRALIEWVEEEYRSWGYPTMTIYCYESNTNALEFLKKMRFRRASQFLSDDVAGGPVVVYNMLKMVKNLKR</sequence>
<dbReference type="Pfam" id="PF00583">
    <property type="entry name" value="Acetyltransf_1"/>
    <property type="match status" value="1"/>
</dbReference>
<keyword evidence="1 4" id="KW-0808">Transferase</keyword>
<dbReference type="PROSITE" id="PS51186">
    <property type="entry name" value="GNAT"/>
    <property type="match status" value="1"/>
</dbReference>
<dbReference type="KEGG" id="pprf:DPRO_3127"/>
<dbReference type="RefSeq" id="WP_097012815.1">
    <property type="nucleotide sequence ID" value="NZ_LT907975.1"/>
</dbReference>
<dbReference type="EMBL" id="LT907975">
    <property type="protein sequence ID" value="SOB60039.1"/>
    <property type="molecule type" value="Genomic_DNA"/>
</dbReference>
<organism evidence="4 5">
    <name type="scientific">Pseudodesulfovibrio profundus</name>
    <dbReference type="NCBI Taxonomy" id="57320"/>
    <lineage>
        <taxon>Bacteria</taxon>
        <taxon>Pseudomonadati</taxon>
        <taxon>Thermodesulfobacteriota</taxon>
        <taxon>Desulfovibrionia</taxon>
        <taxon>Desulfovibrionales</taxon>
        <taxon>Desulfovibrionaceae</taxon>
    </lineage>
</organism>
<dbReference type="AlphaFoldDB" id="A0A2C8FC80"/>
<evidence type="ECO:0000256" key="1">
    <source>
        <dbReference type="ARBA" id="ARBA00022679"/>
    </source>
</evidence>
<reference evidence="5" key="1">
    <citation type="submission" date="2017-09" db="EMBL/GenBank/DDBJ databases">
        <authorList>
            <person name="Regsiter A."/>
            <person name="William W."/>
        </authorList>
    </citation>
    <scope>NUCLEOTIDE SEQUENCE [LARGE SCALE GENOMIC DNA]</scope>
    <source>
        <strain evidence="5">500-1</strain>
    </source>
</reference>
<gene>
    <name evidence="4" type="ORF">DPRO_3127</name>
</gene>